<protein>
    <submittedName>
        <fullName evidence="1">Uncharacterized protein</fullName>
    </submittedName>
</protein>
<dbReference type="Proteomes" id="UP001239111">
    <property type="component" value="Chromosome 1"/>
</dbReference>
<keyword evidence="2" id="KW-1185">Reference proteome</keyword>
<accession>A0ACC2PNH0</accession>
<sequence>MGKTIRENFINRGKNFAGENLYIVAIQFKGIFEYHKNGQKLTGVIGDLWSILAEYLNFTMVIKEADNRTYIFETLQDCTVPEGLLEWDKCDIRAFLGIQRSQFEVVDFTQCFWREGNMLFMKPKYEYKTTWMLQILSQKIWIRLLITYLLSTVSSIIASYFTENRQPYAGILTIIHHFFCCFGTFCNQGEELRALHEKSRLVSICVSLLSWILIGSFSSQIYIEMTQTTLIPPFKNLETLLHDTDYIVLVRNTTVAHRAFKEKYEPILEEIIEADRIRYYSGDEDFIPMWNDACSDDFNGAAFHFPYLKPLTSDEDIPCRLEPVGESRYSVCITATLPKNFAYKKPINYGIIKLHESGIIDVLRNRWLRSVHLEEPRPYSPIAISQIYLPIGLFMSGLLLSLIVLLAESVTCVTARFR</sequence>
<evidence type="ECO:0000313" key="1">
    <source>
        <dbReference type="EMBL" id="KAJ8683325.1"/>
    </source>
</evidence>
<dbReference type="EMBL" id="CM056741">
    <property type="protein sequence ID" value="KAJ8683325.1"/>
    <property type="molecule type" value="Genomic_DNA"/>
</dbReference>
<organism evidence="1 2">
    <name type="scientific">Eretmocerus hayati</name>
    <dbReference type="NCBI Taxonomy" id="131215"/>
    <lineage>
        <taxon>Eukaryota</taxon>
        <taxon>Metazoa</taxon>
        <taxon>Ecdysozoa</taxon>
        <taxon>Arthropoda</taxon>
        <taxon>Hexapoda</taxon>
        <taxon>Insecta</taxon>
        <taxon>Pterygota</taxon>
        <taxon>Neoptera</taxon>
        <taxon>Endopterygota</taxon>
        <taxon>Hymenoptera</taxon>
        <taxon>Apocrita</taxon>
        <taxon>Proctotrupomorpha</taxon>
        <taxon>Chalcidoidea</taxon>
        <taxon>Aphelinidae</taxon>
        <taxon>Aphelininae</taxon>
        <taxon>Eretmocerus</taxon>
    </lineage>
</organism>
<comment type="caution">
    <text evidence="1">The sequence shown here is derived from an EMBL/GenBank/DDBJ whole genome shotgun (WGS) entry which is preliminary data.</text>
</comment>
<name>A0ACC2PNH0_9HYME</name>
<reference evidence="1" key="1">
    <citation type="submission" date="2023-04" db="EMBL/GenBank/DDBJ databases">
        <title>A chromosome-level genome assembly of the parasitoid wasp Eretmocerus hayati.</title>
        <authorList>
            <person name="Zhong Y."/>
            <person name="Liu S."/>
            <person name="Liu Y."/>
        </authorList>
    </citation>
    <scope>NUCLEOTIDE SEQUENCE</scope>
    <source>
        <strain evidence="1">ZJU_SS_LIU_2023</strain>
    </source>
</reference>
<proteinExistence type="predicted"/>
<gene>
    <name evidence="1" type="ORF">QAD02_019117</name>
</gene>
<evidence type="ECO:0000313" key="2">
    <source>
        <dbReference type="Proteomes" id="UP001239111"/>
    </source>
</evidence>